<sequence length="88" mass="10308">MTLSKQARRKLPLIIAFSLGLSCINVLKWLQEYSVYLWAIYLLKGSTVSRCCLKRCGRWWLENRTKRGEGYILVRRAYKPTTTSISCF</sequence>
<reference evidence="1" key="1">
    <citation type="submission" date="2025-02" db="EMBL/GenBank/DDBJ databases">
        <authorList>
            <consortium name="NCBI Genome Project"/>
        </authorList>
    </citation>
    <scope>NUCLEOTIDE SEQUENCE</scope>
</reference>
<organism evidence="1">
    <name type="scientific">Aspergillus niger</name>
    <dbReference type="NCBI Taxonomy" id="5061"/>
    <lineage>
        <taxon>Eukaryota</taxon>
        <taxon>Fungi</taxon>
        <taxon>Dikarya</taxon>
        <taxon>Ascomycota</taxon>
        <taxon>Pezizomycotina</taxon>
        <taxon>Eurotiomycetes</taxon>
        <taxon>Eurotiomycetidae</taxon>
        <taxon>Eurotiales</taxon>
        <taxon>Aspergillaceae</taxon>
        <taxon>Aspergillus</taxon>
        <taxon>Aspergillus subgen. Circumdati</taxon>
    </lineage>
</organism>
<protein>
    <submittedName>
        <fullName evidence="1">Uncharacterized protein</fullName>
    </submittedName>
</protein>
<proteinExistence type="predicted"/>
<name>A0AAJ8BPN2_ASPNG</name>
<dbReference type="GeneID" id="84592234"/>
<accession>A0AAJ8BPN2</accession>
<dbReference type="KEGG" id="ang:An11g02855"/>
<gene>
    <name evidence="1" type="ORF">An11g02855</name>
</gene>
<reference evidence="1" key="2">
    <citation type="submission" date="2025-08" db="UniProtKB">
        <authorList>
            <consortium name="RefSeq"/>
        </authorList>
    </citation>
    <scope>IDENTIFICATION</scope>
</reference>
<evidence type="ECO:0000313" key="1">
    <source>
        <dbReference type="RefSeq" id="XP_059601555.1"/>
    </source>
</evidence>
<dbReference type="AlphaFoldDB" id="A0AAJ8BPN2"/>
<dbReference type="VEuPathDB" id="FungiDB:An11g02855"/>
<dbReference type="RefSeq" id="XP_059601555.1">
    <property type="nucleotide sequence ID" value="XM_059750145.1"/>
</dbReference>
<dbReference type="PROSITE" id="PS51257">
    <property type="entry name" value="PROKAR_LIPOPROTEIN"/>
    <property type="match status" value="1"/>
</dbReference>